<feature type="compositionally biased region" description="Basic and acidic residues" evidence="1">
    <location>
        <begin position="61"/>
        <end position="71"/>
    </location>
</feature>
<organism evidence="2 3">
    <name type="scientific">Sphaeroforma arctica JP610</name>
    <dbReference type="NCBI Taxonomy" id="667725"/>
    <lineage>
        <taxon>Eukaryota</taxon>
        <taxon>Ichthyosporea</taxon>
        <taxon>Ichthyophonida</taxon>
        <taxon>Sphaeroforma</taxon>
    </lineage>
</organism>
<keyword evidence="3" id="KW-1185">Reference proteome</keyword>
<feature type="region of interest" description="Disordered" evidence="1">
    <location>
        <begin position="61"/>
        <end position="94"/>
    </location>
</feature>
<evidence type="ECO:0000313" key="2">
    <source>
        <dbReference type="EMBL" id="KNC79681.1"/>
    </source>
</evidence>
<evidence type="ECO:0000313" key="3">
    <source>
        <dbReference type="Proteomes" id="UP000054560"/>
    </source>
</evidence>
<dbReference type="Proteomes" id="UP000054560">
    <property type="component" value="Unassembled WGS sequence"/>
</dbReference>
<evidence type="ECO:0000256" key="1">
    <source>
        <dbReference type="SAM" id="MobiDB-lite"/>
    </source>
</evidence>
<dbReference type="EMBL" id="KQ242263">
    <property type="protein sequence ID" value="KNC79681.1"/>
    <property type="molecule type" value="Genomic_DNA"/>
</dbReference>
<dbReference type="RefSeq" id="XP_014153583.1">
    <property type="nucleotide sequence ID" value="XM_014298108.1"/>
</dbReference>
<sequence>MKGLGLYVGGIQSSLAPIDLTELDTLLEPIPRRQAPNITEPACARQRLTAELESNKCDYCEHRTPSPRGERGSSSGYTRPSDEHAEIYTQLRVR</sequence>
<dbReference type="GeneID" id="25908432"/>
<name>A0A0L0FSY3_9EUKA</name>
<reference evidence="2 3" key="1">
    <citation type="submission" date="2011-02" db="EMBL/GenBank/DDBJ databases">
        <title>The Genome Sequence of Sphaeroforma arctica JP610.</title>
        <authorList>
            <consortium name="The Broad Institute Genome Sequencing Platform"/>
            <person name="Russ C."/>
            <person name="Cuomo C."/>
            <person name="Young S.K."/>
            <person name="Zeng Q."/>
            <person name="Gargeya S."/>
            <person name="Alvarado L."/>
            <person name="Berlin A."/>
            <person name="Chapman S.B."/>
            <person name="Chen Z."/>
            <person name="Freedman E."/>
            <person name="Gellesch M."/>
            <person name="Goldberg J."/>
            <person name="Griggs A."/>
            <person name="Gujja S."/>
            <person name="Heilman E."/>
            <person name="Heiman D."/>
            <person name="Howarth C."/>
            <person name="Mehta T."/>
            <person name="Neiman D."/>
            <person name="Pearson M."/>
            <person name="Roberts A."/>
            <person name="Saif S."/>
            <person name="Shea T."/>
            <person name="Shenoy N."/>
            <person name="Sisk P."/>
            <person name="Stolte C."/>
            <person name="Sykes S."/>
            <person name="White J."/>
            <person name="Yandava C."/>
            <person name="Burger G."/>
            <person name="Gray M.W."/>
            <person name="Holland P.W.H."/>
            <person name="King N."/>
            <person name="Lang F.B.F."/>
            <person name="Roger A.J."/>
            <person name="Ruiz-Trillo I."/>
            <person name="Haas B."/>
            <person name="Nusbaum C."/>
            <person name="Birren B."/>
        </authorList>
    </citation>
    <scope>NUCLEOTIDE SEQUENCE [LARGE SCALE GENOMIC DNA]</scope>
    <source>
        <strain evidence="2 3">JP610</strain>
    </source>
</reference>
<gene>
    <name evidence="2" type="ORF">SARC_07928</name>
</gene>
<dbReference type="AlphaFoldDB" id="A0A0L0FSY3"/>
<protein>
    <submittedName>
        <fullName evidence="2">Uncharacterized protein</fullName>
    </submittedName>
</protein>
<proteinExistence type="predicted"/>
<accession>A0A0L0FSY3</accession>